<dbReference type="RefSeq" id="WP_378257356.1">
    <property type="nucleotide sequence ID" value="NZ_JBHSJV010000001.1"/>
</dbReference>
<feature type="domain" description="AXH" evidence="1">
    <location>
        <begin position="257"/>
        <end position="346"/>
    </location>
</feature>
<dbReference type="NCBIfam" id="TIGR01445">
    <property type="entry name" value="intein_Nterm"/>
    <property type="match status" value="1"/>
</dbReference>
<dbReference type="InterPro" id="IPR036844">
    <property type="entry name" value="Hint_dom_sf"/>
</dbReference>
<dbReference type="PROSITE" id="PS50817">
    <property type="entry name" value="INTEIN_N_TER"/>
    <property type="match status" value="1"/>
</dbReference>
<evidence type="ECO:0000313" key="4">
    <source>
        <dbReference type="Proteomes" id="UP001597459"/>
    </source>
</evidence>
<reference evidence="4" key="1">
    <citation type="journal article" date="2019" name="Int. J. Syst. Evol. Microbiol.">
        <title>The Global Catalogue of Microorganisms (GCM) 10K type strain sequencing project: providing services to taxonomists for standard genome sequencing and annotation.</title>
        <authorList>
            <consortium name="The Broad Institute Genomics Platform"/>
            <consortium name="The Broad Institute Genome Sequencing Center for Infectious Disease"/>
            <person name="Wu L."/>
            <person name="Ma J."/>
        </authorList>
    </citation>
    <scope>NUCLEOTIDE SEQUENCE [LARGE SCALE GENOMIC DNA]</scope>
    <source>
        <strain evidence="4">KCTC 42423</strain>
    </source>
</reference>
<evidence type="ECO:0000259" key="2">
    <source>
        <dbReference type="Pfam" id="PF25302"/>
    </source>
</evidence>
<dbReference type="InterPro" id="IPR057561">
    <property type="entry name" value="NADase_transloc"/>
</dbReference>
<name>A0ABW5N504_9FLAO</name>
<comment type="caution">
    <text evidence="3">The sequence shown here is derived from an EMBL/GenBank/DDBJ whole genome shotgun (WGS) entry which is preliminary data.</text>
</comment>
<protein>
    <submittedName>
        <fullName evidence="3">Hint domain-containing protein</fullName>
    </submittedName>
</protein>
<dbReference type="Pfam" id="PF08517">
    <property type="entry name" value="AXH"/>
    <property type="match status" value="1"/>
</dbReference>
<keyword evidence="4" id="KW-1185">Reference proteome</keyword>
<dbReference type="Pfam" id="PF25302">
    <property type="entry name" value="NADase_transloc"/>
    <property type="match status" value="1"/>
</dbReference>
<dbReference type="InterPro" id="IPR003652">
    <property type="entry name" value="Ataxin_AXH_dom"/>
</dbReference>
<dbReference type="CDD" id="cd00081">
    <property type="entry name" value="Hint"/>
    <property type="match status" value="1"/>
</dbReference>
<dbReference type="NCBIfam" id="NF047619">
    <property type="entry name" value="NADase_discoid"/>
    <property type="match status" value="1"/>
</dbReference>
<feature type="domain" description="NAD glycohydrolase translocation F5/8 type C" evidence="2">
    <location>
        <begin position="89"/>
        <end position="247"/>
    </location>
</feature>
<dbReference type="SUPFAM" id="SSF51294">
    <property type="entry name" value="Hedgehog/intein (Hint) domain"/>
    <property type="match status" value="1"/>
</dbReference>
<accession>A0ABW5N504</accession>
<sequence>MKTYLSLLVLCCHTLIYGQLPELHATVDMPFDFGTEVQQKWKQREVLLDAIEKGTKNWDNLSVAEQSLFEKYDETYSSMWATEGDGCSWYCGAGAYEVQTSSALKASSKITYATQNLTDFSYQTAWVEGVDGDGIGEYIDVRFKAEHPRVTTIRIANGYVKSKKAWKNNSRVKSLKMYVNQVPYALLHLKDVYALQSFTLPAPLGHADRSDFEKLKEKGDWSIRFEILSVYKGLKYEDTVISELFFDGLDVHCLSGGTLITMEDATVKTIESLKTGDCIRSYNMETQQYEASEVLEIATATHEHLIDIVFSNQKRIRCTSDHPFLSVSNTWSSYTPLKTQQEYHLSKVVPLTEGSSLLTEEGPLQINRILPVVTPEITYTIVRLKKNHTFLANGVITRIENPKSHKHIMNPSQETTE</sequence>
<dbReference type="Proteomes" id="UP001597459">
    <property type="component" value="Unassembled WGS sequence"/>
</dbReference>
<proteinExistence type="predicted"/>
<evidence type="ECO:0000313" key="3">
    <source>
        <dbReference type="EMBL" id="MFD2590620.1"/>
    </source>
</evidence>
<dbReference type="EMBL" id="JBHULX010000004">
    <property type="protein sequence ID" value="MFD2590620.1"/>
    <property type="molecule type" value="Genomic_DNA"/>
</dbReference>
<organism evidence="3 4">
    <name type="scientific">Aquimarina hainanensis</name>
    <dbReference type="NCBI Taxonomy" id="1578017"/>
    <lineage>
        <taxon>Bacteria</taxon>
        <taxon>Pseudomonadati</taxon>
        <taxon>Bacteroidota</taxon>
        <taxon>Flavobacteriia</taxon>
        <taxon>Flavobacteriales</taxon>
        <taxon>Flavobacteriaceae</taxon>
        <taxon>Aquimarina</taxon>
    </lineage>
</organism>
<evidence type="ECO:0000259" key="1">
    <source>
        <dbReference type="Pfam" id="PF08517"/>
    </source>
</evidence>
<dbReference type="Gene3D" id="2.170.16.10">
    <property type="entry name" value="Hedgehog/Intein (Hint) domain"/>
    <property type="match status" value="1"/>
</dbReference>
<gene>
    <name evidence="3" type="ORF">ACFSTE_07220</name>
</gene>
<dbReference type="InterPro" id="IPR006141">
    <property type="entry name" value="Intein_N"/>
</dbReference>